<feature type="domain" description="ABC transmembrane type-2" evidence="10">
    <location>
        <begin position="52"/>
        <end position="286"/>
    </location>
</feature>
<comment type="similarity">
    <text evidence="2 9">Belongs to the ABC-2 integral membrane protein family.</text>
</comment>
<dbReference type="EMBL" id="AGZR01000001">
    <property type="protein sequence ID" value="EPD33983.1"/>
    <property type="molecule type" value="Genomic_DNA"/>
</dbReference>
<feature type="transmembrane region" description="Helical" evidence="9">
    <location>
        <begin position="196"/>
        <end position="214"/>
    </location>
</feature>
<protein>
    <recommendedName>
        <fullName evidence="9">Transport permease protein</fullName>
    </recommendedName>
</protein>
<dbReference type="STRING" id="883161.HMPREF9306_00016"/>
<dbReference type="PROSITE" id="PS51012">
    <property type="entry name" value="ABC_TM2"/>
    <property type="match status" value="1"/>
</dbReference>
<evidence type="ECO:0000256" key="1">
    <source>
        <dbReference type="ARBA" id="ARBA00004429"/>
    </source>
</evidence>
<comment type="caution">
    <text evidence="11">The sequence shown here is derived from an EMBL/GenBank/DDBJ whole genome shotgun (WGS) entry which is preliminary data.</text>
</comment>
<dbReference type="PANTHER" id="PTHR30413:SF8">
    <property type="entry name" value="TRANSPORT PERMEASE PROTEIN"/>
    <property type="match status" value="1"/>
</dbReference>
<evidence type="ECO:0000256" key="3">
    <source>
        <dbReference type="ARBA" id="ARBA00022448"/>
    </source>
</evidence>
<organism evidence="11 12">
    <name type="scientific">Propionimicrobium lymphophilum ACS-093-V-SCH5</name>
    <dbReference type="NCBI Taxonomy" id="883161"/>
    <lineage>
        <taxon>Bacteria</taxon>
        <taxon>Bacillati</taxon>
        <taxon>Actinomycetota</taxon>
        <taxon>Actinomycetes</taxon>
        <taxon>Propionibacteriales</taxon>
        <taxon>Propionibacteriaceae</taxon>
        <taxon>Propionimicrobium</taxon>
    </lineage>
</organism>
<keyword evidence="8 9" id="KW-0472">Membrane</keyword>
<sequence length="294" mass="32741">MESNNKSVTSTSVTDFYSPGKGAGLLDIFRNRYLLNLLVRKELRVRYRGSALGMLWSYVKPAVQFLVFYFAIGMFMGMNKAVPNFAVYLFSGVVANNFFSETFGNCTRSIVSNSALVKKIYLPRELFCVSSLWVAAVHFFPQVAILLIGALLMGWRPTLLNLASGVGGFAILVVFSLGLGLLFGAVNVIMRDAENFVDLINMVVTWASPILYHWDFVVNAIGDGKLWFIYNLNPITPVVEMFHYCFWAPTNGVDYQFPPGAATFVLLACVIALATLVIGEITFRRLDGRFAQEL</sequence>
<evidence type="ECO:0000256" key="4">
    <source>
        <dbReference type="ARBA" id="ARBA00022475"/>
    </source>
</evidence>
<feature type="transmembrane region" description="Helical" evidence="9">
    <location>
        <begin position="126"/>
        <end position="155"/>
    </location>
</feature>
<dbReference type="HOGENOM" id="CLU_060703_3_0_11"/>
<keyword evidence="6 9" id="KW-0812">Transmembrane</keyword>
<evidence type="ECO:0000313" key="11">
    <source>
        <dbReference type="EMBL" id="EPD33983.1"/>
    </source>
</evidence>
<feature type="transmembrane region" description="Helical" evidence="9">
    <location>
        <begin position="167"/>
        <end position="189"/>
    </location>
</feature>
<dbReference type="GO" id="GO:0015920">
    <property type="term" value="P:lipopolysaccharide transport"/>
    <property type="evidence" value="ECO:0007669"/>
    <property type="project" value="TreeGrafter"/>
</dbReference>
<gene>
    <name evidence="11" type="ORF">HMPREF9306_00016</name>
</gene>
<dbReference type="AlphaFoldDB" id="S2W2I2"/>
<dbReference type="RefSeq" id="WP_016454879.1">
    <property type="nucleotide sequence ID" value="NZ_KE150269.1"/>
</dbReference>
<feature type="transmembrane region" description="Helical" evidence="9">
    <location>
        <begin position="51"/>
        <end position="75"/>
    </location>
</feature>
<keyword evidence="7 9" id="KW-1133">Transmembrane helix</keyword>
<feature type="transmembrane region" description="Helical" evidence="9">
    <location>
        <begin position="261"/>
        <end position="283"/>
    </location>
</feature>
<evidence type="ECO:0000259" key="10">
    <source>
        <dbReference type="PROSITE" id="PS51012"/>
    </source>
</evidence>
<dbReference type="InterPro" id="IPR047817">
    <property type="entry name" value="ABC2_TM_bact-type"/>
</dbReference>
<evidence type="ECO:0000256" key="7">
    <source>
        <dbReference type="ARBA" id="ARBA00022989"/>
    </source>
</evidence>
<keyword evidence="12" id="KW-1185">Reference proteome</keyword>
<proteinExistence type="inferred from homology"/>
<keyword evidence="4 9" id="KW-1003">Cell membrane</keyword>
<keyword evidence="3 9" id="KW-0813">Transport</keyword>
<dbReference type="Pfam" id="PF01061">
    <property type="entry name" value="ABC2_membrane"/>
    <property type="match status" value="1"/>
</dbReference>
<evidence type="ECO:0000256" key="6">
    <source>
        <dbReference type="ARBA" id="ARBA00022692"/>
    </source>
</evidence>
<feature type="transmembrane region" description="Helical" evidence="9">
    <location>
        <begin position="81"/>
        <end position="99"/>
    </location>
</feature>
<evidence type="ECO:0000256" key="9">
    <source>
        <dbReference type="RuleBase" id="RU361157"/>
    </source>
</evidence>
<dbReference type="PATRIC" id="fig|883161.3.peg.14"/>
<dbReference type="Proteomes" id="UP000014417">
    <property type="component" value="Unassembled WGS sequence"/>
</dbReference>
<comment type="subcellular location">
    <subcellularLocation>
        <location evidence="1">Cell inner membrane</location>
        <topology evidence="1">Multi-pass membrane protein</topology>
    </subcellularLocation>
    <subcellularLocation>
        <location evidence="9">Cell membrane</location>
        <topology evidence="9">Multi-pass membrane protein</topology>
    </subcellularLocation>
</comment>
<dbReference type="GO" id="GO:0005886">
    <property type="term" value="C:plasma membrane"/>
    <property type="evidence" value="ECO:0007669"/>
    <property type="project" value="UniProtKB-SubCell"/>
</dbReference>
<dbReference type="InterPro" id="IPR013525">
    <property type="entry name" value="ABC2_TM"/>
</dbReference>
<evidence type="ECO:0000256" key="8">
    <source>
        <dbReference type="ARBA" id="ARBA00023136"/>
    </source>
</evidence>
<dbReference type="PANTHER" id="PTHR30413">
    <property type="entry name" value="INNER MEMBRANE TRANSPORT PERMEASE"/>
    <property type="match status" value="1"/>
</dbReference>
<keyword evidence="5" id="KW-0997">Cell inner membrane</keyword>
<accession>S2W2I2</accession>
<reference evidence="11 12" key="1">
    <citation type="submission" date="2013-04" db="EMBL/GenBank/DDBJ databases">
        <title>The Genome Sequence of Propionimicrobium lymphophilum ACS-093-V-SCH5.</title>
        <authorList>
            <consortium name="The Broad Institute Genomics Platform"/>
            <person name="Earl A."/>
            <person name="Ward D."/>
            <person name="Feldgarden M."/>
            <person name="Gevers D."/>
            <person name="Saerens B."/>
            <person name="Vaneechoutte M."/>
            <person name="Walker B."/>
            <person name="Young S."/>
            <person name="Zeng Q."/>
            <person name="Gargeya S."/>
            <person name="Fitzgerald M."/>
            <person name="Haas B."/>
            <person name="Abouelleil A."/>
            <person name="Allen A.W."/>
            <person name="Alvarado L."/>
            <person name="Arachchi H.M."/>
            <person name="Berlin A.M."/>
            <person name="Chapman S.B."/>
            <person name="Gainer-Dewar J."/>
            <person name="Goldberg J."/>
            <person name="Griggs A."/>
            <person name="Gujja S."/>
            <person name="Hansen M."/>
            <person name="Howarth C."/>
            <person name="Imamovic A."/>
            <person name="Ireland A."/>
            <person name="Larimer J."/>
            <person name="McCowan C."/>
            <person name="Murphy C."/>
            <person name="Pearson M."/>
            <person name="Poon T.W."/>
            <person name="Priest M."/>
            <person name="Roberts A."/>
            <person name="Saif S."/>
            <person name="Shea T."/>
            <person name="Sisk P."/>
            <person name="Sykes S."/>
            <person name="Wortman J."/>
            <person name="Nusbaum C."/>
            <person name="Birren B."/>
        </authorList>
    </citation>
    <scope>NUCLEOTIDE SEQUENCE [LARGE SCALE GENOMIC DNA]</scope>
    <source>
        <strain evidence="11 12">ACS-093-V-SCH5</strain>
    </source>
</reference>
<evidence type="ECO:0000256" key="2">
    <source>
        <dbReference type="ARBA" id="ARBA00007783"/>
    </source>
</evidence>
<name>S2W2I2_9ACTN</name>
<dbReference type="OrthoDB" id="9789409at2"/>
<evidence type="ECO:0000256" key="5">
    <source>
        <dbReference type="ARBA" id="ARBA00022519"/>
    </source>
</evidence>
<evidence type="ECO:0000313" key="12">
    <source>
        <dbReference type="Proteomes" id="UP000014417"/>
    </source>
</evidence>
<dbReference type="GO" id="GO:0140359">
    <property type="term" value="F:ABC-type transporter activity"/>
    <property type="evidence" value="ECO:0007669"/>
    <property type="project" value="InterPro"/>
</dbReference>